<evidence type="ECO:0000256" key="1">
    <source>
        <dbReference type="ARBA" id="ARBA00002274"/>
    </source>
</evidence>
<evidence type="ECO:0000313" key="14">
    <source>
        <dbReference type="EMBL" id="PQJ73891.1"/>
    </source>
</evidence>
<gene>
    <name evidence="13" type="primary">lpxK</name>
    <name evidence="14" type="ORF">BTO13_00735</name>
</gene>
<keyword evidence="5 13" id="KW-0444">Lipid biosynthesis</keyword>
<keyword evidence="11 13" id="KW-0443">Lipid metabolism</keyword>
<name>A0A2S7W9B5_9FLAO</name>
<dbReference type="GO" id="GO:0005524">
    <property type="term" value="F:ATP binding"/>
    <property type="evidence" value="ECO:0007669"/>
    <property type="project" value="UniProtKB-UniRule"/>
</dbReference>
<dbReference type="GO" id="GO:0009029">
    <property type="term" value="F:lipid-A 4'-kinase activity"/>
    <property type="evidence" value="ECO:0007669"/>
    <property type="project" value="UniProtKB-UniRule"/>
</dbReference>
<evidence type="ECO:0000256" key="6">
    <source>
        <dbReference type="ARBA" id="ARBA00022556"/>
    </source>
</evidence>
<comment type="similarity">
    <text evidence="13">Belongs to the LpxK family.</text>
</comment>
<dbReference type="InterPro" id="IPR003758">
    <property type="entry name" value="LpxK"/>
</dbReference>
<evidence type="ECO:0000256" key="2">
    <source>
        <dbReference type="ARBA" id="ARBA00004870"/>
    </source>
</evidence>
<evidence type="ECO:0000256" key="7">
    <source>
        <dbReference type="ARBA" id="ARBA00022679"/>
    </source>
</evidence>
<comment type="function">
    <text evidence="1 13">Transfers the gamma-phosphate of ATP to the 4'-position of a tetraacyldisaccharide 1-phosphate intermediate (termed DS-1-P) to form tetraacyldisaccharide 1,4'-bis-phosphate (lipid IVA).</text>
</comment>
<dbReference type="NCBIfam" id="TIGR00682">
    <property type="entry name" value="lpxK"/>
    <property type="match status" value="1"/>
</dbReference>
<dbReference type="EC" id="2.7.1.130" evidence="3 13"/>
<comment type="catalytic activity">
    <reaction evidence="13">
        <text>a lipid A disaccharide + ATP = a lipid IVA + ADP + H(+)</text>
        <dbReference type="Rhea" id="RHEA:67840"/>
        <dbReference type="ChEBI" id="CHEBI:15378"/>
        <dbReference type="ChEBI" id="CHEBI:30616"/>
        <dbReference type="ChEBI" id="CHEBI:176343"/>
        <dbReference type="ChEBI" id="CHEBI:176425"/>
        <dbReference type="ChEBI" id="CHEBI:456216"/>
        <dbReference type="EC" id="2.7.1.130"/>
    </reaction>
</comment>
<dbReference type="UniPathway" id="UPA00359">
    <property type="reaction ID" value="UER00482"/>
</dbReference>
<evidence type="ECO:0000256" key="12">
    <source>
        <dbReference type="ARBA" id="ARBA00029757"/>
    </source>
</evidence>
<dbReference type="GO" id="GO:0009245">
    <property type="term" value="P:lipid A biosynthetic process"/>
    <property type="evidence" value="ECO:0007669"/>
    <property type="project" value="UniProtKB-UniRule"/>
</dbReference>
<organism evidence="14 15">
    <name type="scientific">Polaribacter gangjinensis</name>
    <dbReference type="NCBI Taxonomy" id="574710"/>
    <lineage>
        <taxon>Bacteria</taxon>
        <taxon>Pseudomonadati</taxon>
        <taxon>Bacteroidota</taxon>
        <taxon>Flavobacteriia</taxon>
        <taxon>Flavobacteriales</taxon>
        <taxon>Flavobacteriaceae</taxon>
    </lineage>
</organism>
<evidence type="ECO:0000256" key="10">
    <source>
        <dbReference type="ARBA" id="ARBA00022840"/>
    </source>
</evidence>
<evidence type="ECO:0000256" key="11">
    <source>
        <dbReference type="ARBA" id="ARBA00023098"/>
    </source>
</evidence>
<evidence type="ECO:0000313" key="15">
    <source>
        <dbReference type="Proteomes" id="UP000237608"/>
    </source>
</evidence>
<evidence type="ECO:0000256" key="13">
    <source>
        <dbReference type="HAMAP-Rule" id="MF_00409"/>
    </source>
</evidence>
<evidence type="ECO:0000256" key="3">
    <source>
        <dbReference type="ARBA" id="ARBA00012071"/>
    </source>
</evidence>
<keyword evidence="15" id="KW-1185">Reference proteome</keyword>
<dbReference type="InterPro" id="IPR027417">
    <property type="entry name" value="P-loop_NTPase"/>
</dbReference>
<accession>A0A2S7W9B5</accession>
<dbReference type="OrthoDB" id="9766423at2"/>
<dbReference type="HAMAP" id="MF_00409">
    <property type="entry name" value="LpxK"/>
    <property type="match status" value="1"/>
</dbReference>
<reference evidence="14 15" key="1">
    <citation type="submission" date="2016-12" db="EMBL/GenBank/DDBJ databases">
        <title>Trade-off between light-utilization and light-protection in marine flavobacteria.</title>
        <authorList>
            <person name="Kumagai Y."/>
            <person name="Yoshizawa S."/>
            <person name="Kogure K."/>
            <person name="Iwasaki W."/>
        </authorList>
    </citation>
    <scope>NUCLEOTIDE SEQUENCE [LARGE SCALE GENOMIC DNA]</scope>
    <source>
        <strain evidence="14 15">KCTC 22729</strain>
    </source>
</reference>
<dbReference type="AlphaFoldDB" id="A0A2S7W9B5"/>
<dbReference type="PANTHER" id="PTHR42724:SF1">
    <property type="entry name" value="TETRAACYLDISACCHARIDE 4'-KINASE, MITOCHONDRIAL-RELATED"/>
    <property type="match status" value="1"/>
</dbReference>
<evidence type="ECO:0000256" key="8">
    <source>
        <dbReference type="ARBA" id="ARBA00022741"/>
    </source>
</evidence>
<sequence>MKLLRFLLFPFAIIYDLVTTFRNFLFDTNIFKQNSFTIPVIVVGNLSVGGTGKTPQIEYLIRLLKNKFQIAVLSRGYKRKTKGFLKVSNSHSATEVGDEPLQFTKKFPDIFVAVDEQRVSGIQKILAQSNADIVLLDDAFQHRKVKGSLNILLTKFDDLFVDDFLIPTGNLRESRRGAQRANAIIITKCPENLSVEQQNVIKNKLKKYQKPIFFTTISYAKTLKGFTEILLADLSNFEVLLVTGIANPSSLIRFLKDRKINFQHLNFPDHHHFSTKDIELIKSKFEDLKGLNKIILTTEKDFVRLNNDLKNLNYLEIETTFLGNQQRVFDNLLINHINQYSENN</sequence>
<evidence type="ECO:0000256" key="5">
    <source>
        <dbReference type="ARBA" id="ARBA00022516"/>
    </source>
</evidence>
<comment type="pathway">
    <text evidence="2 13">Glycolipid biosynthesis; lipid IV(A) biosynthesis; lipid IV(A) from (3R)-3-hydroxytetradecanoyl-[acyl-carrier-protein] and UDP-N-acetyl-alpha-D-glucosamine: step 6/6.</text>
</comment>
<dbReference type="Proteomes" id="UP000237608">
    <property type="component" value="Unassembled WGS sequence"/>
</dbReference>
<keyword evidence="9 13" id="KW-0418">Kinase</keyword>
<keyword evidence="8 13" id="KW-0547">Nucleotide-binding</keyword>
<protein>
    <recommendedName>
        <fullName evidence="4 13">Tetraacyldisaccharide 4'-kinase</fullName>
        <ecNumber evidence="3 13">2.7.1.130</ecNumber>
    </recommendedName>
    <alternativeName>
        <fullName evidence="12 13">Lipid A 4'-kinase</fullName>
    </alternativeName>
</protein>
<comment type="caution">
    <text evidence="14">The sequence shown here is derived from an EMBL/GenBank/DDBJ whole genome shotgun (WGS) entry which is preliminary data.</text>
</comment>
<keyword evidence="6 13" id="KW-0441">Lipid A biosynthesis</keyword>
<keyword evidence="7 13" id="KW-0808">Transferase</keyword>
<evidence type="ECO:0000256" key="4">
    <source>
        <dbReference type="ARBA" id="ARBA00016436"/>
    </source>
</evidence>
<dbReference type="RefSeq" id="WP_105045045.1">
    <property type="nucleotide sequence ID" value="NZ_CP150662.1"/>
</dbReference>
<dbReference type="PANTHER" id="PTHR42724">
    <property type="entry name" value="TETRAACYLDISACCHARIDE 4'-KINASE"/>
    <property type="match status" value="1"/>
</dbReference>
<feature type="binding site" evidence="13">
    <location>
        <begin position="47"/>
        <end position="54"/>
    </location>
    <ligand>
        <name>ATP</name>
        <dbReference type="ChEBI" id="CHEBI:30616"/>
    </ligand>
</feature>
<dbReference type="EMBL" id="MSCL01000001">
    <property type="protein sequence ID" value="PQJ73891.1"/>
    <property type="molecule type" value="Genomic_DNA"/>
</dbReference>
<dbReference type="SUPFAM" id="SSF52540">
    <property type="entry name" value="P-loop containing nucleoside triphosphate hydrolases"/>
    <property type="match status" value="1"/>
</dbReference>
<proteinExistence type="inferred from homology"/>
<dbReference type="Pfam" id="PF02606">
    <property type="entry name" value="LpxK"/>
    <property type="match status" value="1"/>
</dbReference>
<evidence type="ECO:0000256" key="9">
    <source>
        <dbReference type="ARBA" id="ARBA00022777"/>
    </source>
</evidence>
<keyword evidence="10 13" id="KW-0067">ATP-binding</keyword>
<dbReference type="GO" id="GO:0005886">
    <property type="term" value="C:plasma membrane"/>
    <property type="evidence" value="ECO:0007669"/>
    <property type="project" value="TreeGrafter"/>
</dbReference>